<protein>
    <submittedName>
        <fullName evidence="3">Heparinase II/III-like protein</fullName>
    </submittedName>
</protein>
<dbReference type="GO" id="GO:0016829">
    <property type="term" value="F:lyase activity"/>
    <property type="evidence" value="ECO:0007669"/>
    <property type="project" value="InterPro"/>
</dbReference>
<comment type="subcellular location">
    <subcellularLocation>
        <location evidence="1">Cell envelope</location>
    </subcellularLocation>
</comment>
<feature type="domain" description="Heparinase II/III-like C-terminal" evidence="2">
    <location>
        <begin position="427"/>
        <end position="555"/>
    </location>
</feature>
<dbReference type="Proteomes" id="UP000195106">
    <property type="component" value="Unassembled WGS sequence"/>
</dbReference>
<comment type="caution">
    <text evidence="3">The sequence shown here is derived from an EMBL/GenBank/DDBJ whole genome shotgun (WGS) entry which is preliminary data.</text>
</comment>
<gene>
    <name evidence="3" type="ORF">CMsap09_01705</name>
</gene>
<dbReference type="Gene3D" id="1.50.10.100">
    <property type="entry name" value="Chondroitin AC/alginate lyase"/>
    <property type="match status" value="1"/>
</dbReference>
<dbReference type="GO" id="GO:0030313">
    <property type="term" value="C:cell envelope"/>
    <property type="evidence" value="ECO:0007669"/>
    <property type="project" value="UniProtKB-SubCell"/>
</dbReference>
<dbReference type="InterPro" id="IPR008929">
    <property type="entry name" value="Chondroitin_lyas"/>
</dbReference>
<dbReference type="EMBL" id="MDHJ01000001">
    <property type="protein sequence ID" value="OUE07635.1"/>
    <property type="molecule type" value="Genomic_DNA"/>
</dbReference>
<dbReference type="AlphaFoldDB" id="A0A251XQ35"/>
<reference evidence="3 4" key="1">
    <citation type="submission" date="2016-08" db="EMBL/GenBank/DDBJ databases">
        <title>Genome sequence of Clavibacter michiganensis spp. strain CASJ009.</title>
        <authorList>
            <person name="Thapa S.P."/>
            <person name="Coaker G."/>
        </authorList>
    </citation>
    <scope>NUCLEOTIDE SEQUENCE [LARGE SCALE GENOMIC DNA]</scope>
    <source>
        <strain evidence="3">CASJ009</strain>
    </source>
</reference>
<dbReference type="Gene3D" id="2.70.98.70">
    <property type="match status" value="1"/>
</dbReference>
<sequence>MVTTADHAPDGIDGFRGPLADAFSPSGPLSVRGLLAPADCALPVPPAADRDAWSRVDGPTLAAVTRRAAADRGTPWPQPLASQAARVHGDGDRDTWEQAAYARQRRLSRAVLLAATTLDDAWLDEVVDGVWMLCEQSSWCWPAHEDDRSRDGSVLADARDPFVDLGAGEVVAQLAWIDHVLGGPLDDRYPGVRARIRREARHRVLDPFARRDDWHWIGLDGDVHNWNPWIAGNVLVAALRLLDDAGGEDHRADVVTRAVACLDRYARALPEDGAVDEGYAYWWNGACRALEALDVLAHATDGAWDAASVAALRATVAFPHRSHLGGDWYVDHADSSARQDAEQPWHAVHRAARRVGDDAAAAHAAAHRGPGVPAATEREGLGRLLRGATDAAWIGAAPTDPPLPRQVWLPSVQVMLARVAAGSAAGLAVVVKGGHNGEHHNHDDVGSFMVACDGIPLVVDAGRPTYTAATFGPDRSRIWTMQSDWHNVPSVRGTPQATGRRAAATDVSVVLADASSTFEAELAAAYPGAGLVSWRRRVALERSPGRVVVEDRWVLDPWEGPREEPPTTLRLLLAGEVGARPGEALVRHPGSARGIRIAWDPRCAHALTDQPLSDPMLTSVWGDRLLRLDIDAAGVRSLRVTVDMDTSIGDRT</sequence>
<proteinExistence type="predicted"/>
<evidence type="ECO:0000259" key="2">
    <source>
        <dbReference type="Pfam" id="PF07940"/>
    </source>
</evidence>
<dbReference type="InterPro" id="IPR012480">
    <property type="entry name" value="Hepar_II_III_C"/>
</dbReference>
<dbReference type="Pfam" id="PF07940">
    <property type="entry name" value="Hepar_II_III_C"/>
    <property type="match status" value="1"/>
</dbReference>
<evidence type="ECO:0000313" key="3">
    <source>
        <dbReference type="EMBL" id="OUE07635.1"/>
    </source>
</evidence>
<organism evidence="3 4">
    <name type="scientific">Clavibacter michiganensis</name>
    <dbReference type="NCBI Taxonomy" id="28447"/>
    <lineage>
        <taxon>Bacteria</taxon>
        <taxon>Bacillati</taxon>
        <taxon>Actinomycetota</taxon>
        <taxon>Actinomycetes</taxon>
        <taxon>Micrococcales</taxon>
        <taxon>Microbacteriaceae</taxon>
        <taxon>Clavibacter</taxon>
    </lineage>
</organism>
<name>A0A251XQ35_9MICO</name>
<evidence type="ECO:0000256" key="1">
    <source>
        <dbReference type="ARBA" id="ARBA00004196"/>
    </source>
</evidence>
<evidence type="ECO:0000313" key="4">
    <source>
        <dbReference type="Proteomes" id="UP000195106"/>
    </source>
</evidence>
<accession>A0A251XQ35</accession>